<dbReference type="EMBL" id="JACIEJ010000012">
    <property type="protein sequence ID" value="MBB3987749.1"/>
    <property type="molecule type" value="Genomic_DNA"/>
</dbReference>
<evidence type="ECO:0000313" key="2">
    <source>
        <dbReference type="Proteomes" id="UP000541426"/>
    </source>
</evidence>
<keyword evidence="2" id="KW-1185">Reference proteome</keyword>
<accession>A0A7W6DYQ0</accession>
<organism evidence="1 2">
    <name type="scientific">Sagittula marina</name>
    <dbReference type="NCBI Taxonomy" id="943940"/>
    <lineage>
        <taxon>Bacteria</taxon>
        <taxon>Pseudomonadati</taxon>
        <taxon>Pseudomonadota</taxon>
        <taxon>Alphaproteobacteria</taxon>
        <taxon>Rhodobacterales</taxon>
        <taxon>Roseobacteraceae</taxon>
        <taxon>Sagittula</taxon>
    </lineage>
</organism>
<protein>
    <submittedName>
        <fullName evidence="1">Uncharacterized protein</fullName>
    </submittedName>
</protein>
<sequence length="107" mass="11209">MKRRTKSSSPEPVALGKPEMALWRRLGAELSDGVFDRFDSFEAALGAALDAFTAEERAALQGIISGLAADGDARDAWAASGAEIGFGGPRDARMALLMLLEAAKAKA</sequence>
<dbReference type="Proteomes" id="UP000541426">
    <property type="component" value="Unassembled WGS sequence"/>
</dbReference>
<dbReference type="RefSeq" id="WP_183969117.1">
    <property type="nucleotide sequence ID" value="NZ_JACIEJ010000012.1"/>
</dbReference>
<dbReference type="AlphaFoldDB" id="A0A7W6DYQ0"/>
<gene>
    <name evidence="1" type="ORF">GGQ68_004102</name>
</gene>
<name>A0A7W6DYQ0_9RHOB</name>
<reference evidence="1 2" key="1">
    <citation type="submission" date="2020-08" db="EMBL/GenBank/DDBJ databases">
        <title>Genomic Encyclopedia of Type Strains, Phase IV (KMG-IV): sequencing the most valuable type-strain genomes for metagenomic binning, comparative biology and taxonomic classification.</title>
        <authorList>
            <person name="Goeker M."/>
        </authorList>
    </citation>
    <scope>NUCLEOTIDE SEQUENCE [LARGE SCALE GENOMIC DNA]</scope>
    <source>
        <strain evidence="1 2">DSM 102235</strain>
    </source>
</reference>
<evidence type="ECO:0000313" key="1">
    <source>
        <dbReference type="EMBL" id="MBB3987749.1"/>
    </source>
</evidence>
<proteinExistence type="predicted"/>
<comment type="caution">
    <text evidence="1">The sequence shown here is derived from an EMBL/GenBank/DDBJ whole genome shotgun (WGS) entry which is preliminary data.</text>
</comment>